<dbReference type="RefSeq" id="XP_017774836.1">
    <property type="nucleotide sequence ID" value="XM_017919347.1"/>
</dbReference>
<evidence type="ECO:0000256" key="1">
    <source>
        <dbReference type="SAM" id="Coils"/>
    </source>
</evidence>
<evidence type="ECO:0000313" key="2">
    <source>
        <dbReference type="Proteomes" id="UP000695000"/>
    </source>
</evidence>
<proteinExistence type="predicted"/>
<dbReference type="PANTHER" id="PTHR31728:SF5">
    <property type="entry name" value="OS07G0540200 PROTEIN"/>
    <property type="match status" value="1"/>
</dbReference>
<sequence length="300" mass="34466">MGESICVNISGTAFSLLLYENVRSKYDQEGFLLGDVITKEKRTITDNDQEVVNIERIVKINSILPLPNLAYFYDNSGNVNRDKIKEFVGDQMPRVVSWFKFKHTTSFKLTLREKIVFKQLAKLFMPKATDQFTCFLLTTEIKPNCIYLYSQTFIRYANQNFQTMPMHIINLKDPNDFYKSPEDCSATFKGIVDNIDADTSLGYSVVNKLEKNLDDHISKVIEKLGEAERVMFQLEEEVRELRNKEMMDSEDEELVDVFDILVNQVTETNASSSKSDFSCVLKNNNTSVPNYAKALQGNKT</sequence>
<evidence type="ECO:0000313" key="3">
    <source>
        <dbReference type="RefSeq" id="XP_017774836.1"/>
    </source>
</evidence>
<dbReference type="PANTHER" id="PTHR31728">
    <property type="entry name" value="ABRAXAS FAMILY MEMBER"/>
    <property type="match status" value="1"/>
</dbReference>
<accession>A0ABM1MJT6</accession>
<dbReference type="Proteomes" id="UP000695000">
    <property type="component" value="Unplaced"/>
</dbReference>
<keyword evidence="2" id="KW-1185">Reference proteome</keyword>
<dbReference type="CDD" id="cd23525">
    <property type="entry name" value="Abraxas_2_insects"/>
    <property type="match status" value="1"/>
</dbReference>
<dbReference type="InterPro" id="IPR023238">
    <property type="entry name" value="FAM175"/>
</dbReference>
<gene>
    <name evidence="3" type="primary">LOC108561421</name>
</gene>
<dbReference type="PRINTS" id="PR02051">
    <property type="entry name" value="PROTEINF175"/>
</dbReference>
<organism evidence="2 3">
    <name type="scientific">Nicrophorus vespilloides</name>
    <name type="common">Boreal carrion beetle</name>
    <dbReference type="NCBI Taxonomy" id="110193"/>
    <lineage>
        <taxon>Eukaryota</taxon>
        <taxon>Metazoa</taxon>
        <taxon>Ecdysozoa</taxon>
        <taxon>Arthropoda</taxon>
        <taxon>Hexapoda</taxon>
        <taxon>Insecta</taxon>
        <taxon>Pterygota</taxon>
        <taxon>Neoptera</taxon>
        <taxon>Endopterygota</taxon>
        <taxon>Coleoptera</taxon>
        <taxon>Polyphaga</taxon>
        <taxon>Staphyliniformia</taxon>
        <taxon>Silphidae</taxon>
        <taxon>Nicrophorinae</taxon>
        <taxon>Nicrophorus</taxon>
    </lineage>
</organism>
<feature type="coiled-coil region" evidence="1">
    <location>
        <begin position="217"/>
        <end position="244"/>
    </location>
</feature>
<name>A0ABM1MJT6_NICVS</name>
<keyword evidence="1" id="KW-0175">Coiled coil</keyword>
<protein>
    <submittedName>
        <fullName evidence="3">BRISC complex subunit FAM175B-like</fullName>
    </submittedName>
</protein>
<dbReference type="GeneID" id="108561421"/>
<dbReference type="Pfam" id="PF21125">
    <property type="entry name" value="MPN_2A_DUB_like"/>
    <property type="match status" value="1"/>
</dbReference>
<reference evidence="3" key="1">
    <citation type="submission" date="2025-08" db="UniProtKB">
        <authorList>
            <consortium name="RefSeq"/>
        </authorList>
    </citation>
    <scope>IDENTIFICATION</scope>
    <source>
        <tissue evidence="3">Whole Larva</tissue>
    </source>
</reference>